<sequence length="141" mass="16624">MSNDIRWQQRFFNYQKALKQLKAGVDLSAQRELSLLEKQGIIQAFEYTHELAWKTMKDFLDYKGSTEQIYGSKDATRQAFLMGLIAHGEDWMRMILSRNLTSHTYDEKTVEEIVNEVLGNYSFRFEELEQKLSTLLKEESL</sequence>
<dbReference type="InterPro" id="IPR010235">
    <property type="entry name" value="HepT"/>
</dbReference>
<name>A0A1Y0HK37_9BACT</name>
<dbReference type="Gene3D" id="1.20.120.330">
    <property type="entry name" value="Nucleotidyltransferases domain 2"/>
    <property type="match status" value="1"/>
</dbReference>
<dbReference type="Proteomes" id="UP000196005">
    <property type="component" value="Chromosome"/>
</dbReference>
<dbReference type="KEGG" id="suls:Sdiek1_1258"/>
<organism evidence="1 2">
    <name type="scientific">Sulfurospirillum diekertiae</name>
    <dbReference type="NCBI Taxonomy" id="1854492"/>
    <lineage>
        <taxon>Bacteria</taxon>
        <taxon>Pseudomonadati</taxon>
        <taxon>Campylobacterota</taxon>
        <taxon>Epsilonproteobacteria</taxon>
        <taxon>Campylobacterales</taxon>
        <taxon>Sulfurospirillaceae</taxon>
        <taxon>Sulfurospirillum</taxon>
    </lineage>
</organism>
<evidence type="ECO:0000313" key="2">
    <source>
        <dbReference type="Proteomes" id="UP000196005"/>
    </source>
</evidence>
<protein>
    <recommendedName>
        <fullName evidence="3">Nucleotidyltransferase</fullName>
    </recommendedName>
</protein>
<reference evidence="2" key="1">
    <citation type="submission" date="2017-05" db="EMBL/GenBank/DDBJ databases">
        <title>Dechlorination kinetics govern the competition between two new strains of the genus Sulfurospirillum.</title>
        <authorList>
            <person name="Buttet G.F."/>
            <person name="Murray A.M."/>
            <person name="Goris T."/>
            <person name="Burion M."/>
            <person name="Lin B."/>
            <person name="Rolle M."/>
            <person name="Maillard J."/>
        </authorList>
    </citation>
    <scope>NUCLEOTIDE SEQUENCE [LARGE SCALE GENOMIC DNA]</scope>
    <source>
        <strain evidence="2">SL2-1</strain>
    </source>
</reference>
<dbReference type="Pfam" id="PF08780">
    <property type="entry name" value="NTase_sub_bind"/>
    <property type="match status" value="1"/>
</dbReference>
<proteinExistence type="predicted"/>
<evidence type="ECO:0008006" key="3">
    <source>
        <dbReference type="Google" id="ProtNLM"/>
    </source>
</evidence>
<evidence type="ECO:0000313" key="1">
    <source>
        <dbReference type="EMBL" id="ARU48422.1"/>
    </source>
</evidence>
<keyword evidence="2" id="KW-1185">Reference proteome</keyword>
<dbReference type="EMBL" id="CP021416">
    <property type="protein sequence ID" value="ARU48422.1"/>
    <property type="molecule type" value="Genomic_DNA"/>
</dbReference>
<dbReference type="SUPFAM" id="SSF81593">
    <property type="entry name" value="Nucleotidyltransferase substrate binding subunit/domain"/>
    <property type="match status" value="1"/>
</dbReference>
<dbReference type="RefSeq" id="WP_087438380.1">
    <property type="nucleotide sequence ID" value="NZ_CP021416.1"/>
</dbReference>
<accession>A0A1Y0HK37</accession>
<gene>
    <name evidence="1" type="ORF">Sdiek1_1258</name>
</gene>
<dbReference type="AlphaFoldDB" id="A0A1Y0HK37"/>
<dbReference type="OrthoDB" id="9810452at2"/>
<dbReference type="NCBIfam" id="TIGR01987">
    <property type="entry name" value="HI0074"/>
    <property type="match status" value="1"/>
</dbReference>